<evidence type="ECO:0000313" key="4">
    <source>
        <dbReference type="EMBL" id="OGK17261.1"/>
    </source>
</evidence>
<gene>
    <name evidence="4" type="ORF">A2799_03410</name>
</gene>
<dbReference type="Gene3D" id="3.40.640.10">
    <property type="entry name" value="Type I PLP-dependent aspartate aminotransferase-like (Major domain)"/>
    <property type="match status" value="1"/>
</dbReference>
<dbReference type="InterPro" id="IPR000653">
    <property type="entry name" value="DegT/StrS_aminotransferase"/>
</dbReference>
<dbReference type="PANTHER" id="PTHR30244:SF34">
    <property type="entry name" value="DTDP-4-AMINO-4,6-DIDEOXYGALACTOSE TRANSAMINASE"/>
    <property type="match status" value="1"/>
</dbReference>
<dbReference type="AlphaFoldDB" id="A0A1F7GE53"/>
<proteinExistence type="inferred from homology"/>
<organism evidence="4 5">
    <name type="scientific">Candidatus Roizmanbacteria bacterium RIFCSPHIGHO2_01_FULL_39_24</name>
    <dbReference type="NCBI Taxonomy" id="1802032"/>
    <lineage>
        <taxon>Bacteria</taxon>
        <taxon>Candidatus Roizmaniibacteriota</taxon>
    </lineage>
</organism>
<evidence type="ECO:0000256" key="1">
    <source>
        <dbReference type="PIRSR" id="PIRSR000390-1"/>
    </source>
</evidence>
<dbReference type="InterPro" id="IPR015424">
    <property type="entry name" value="PyrdxlP-dep_Trfase"/>
</dbReference>
<accession>A0A1F7GE53</accession>
<dbReference type="Pfam" id="PF01041">
    <property type="entry name" value="DegT_DnrJ_EryC1"/>
    <property type="match status" value="1"/>
</dbReference>
<dbReference type="Gene3D" id="3.90.1150.10">
    <property type="entry name" value="Aspartate Aminotransferase, domain 1"/>
    <property type="match status" value="1"/>
</dbReference>
<dbReference type="InterPro" id="IPR015421">
    <property type="entry name" value="PyrdxlP-dep_Trfase_major"/>
</dbReference>
<dbReference type="PIRSF" id="PIRSF000390">
    <property type="entry name" value="PLP_StrS"/>
    <property type="match status" value="1"/>
</dbReference>
<feature type="modified residue" description="N6-(pyridoxal phosphate)lysine" evidence="2">
    <location>
        <position position="179"/>
    </location>
</feature>
<sequence length="398" mass="45150">MNIFNSLGSNYDTSFVKLALRAKNDPTDSEKLKTYLASRYNGEVHLTYKGRDAIYLALLASHLPPQSKIIITGFTCIAVYNAVRQAGFTPILLDIEGTSLNFTPKKLQEALSSDPLIKAVIIQNTLGIPANLDEFLSLCKKYRCILIEDMAHCVGGTYIGGEEMGTKGDISVFSFSQDKAIDSVSGGALIIRNRELQRFTPQESLKRTGWDEYIDRIYPYVTSIIRATYSFGIGKLLHFLFSTFGILRKPVEHKNVLYELTPWHCLLAKQAFDASDKEIAHRQEIAQMYHQSIDKSVQSEYITKHILMTNNLRFPIFVENRASLFSYLKGRGIHVEDTWYDSPVAPKKYVKNLNLELTLPNAQKIAQTIVNLPTHKYITTCEALQISEHINQWLKQNK</sequence>
<comment type="caution">
    <text evidence="4">The sequence shown here is derived from an EMBL/GenBank/DDBJ whole genome shotgun (WGS) entry which is preliminary data.</text>
</comment>
<protein>
    <recommendedName>
        <fullName evidence="6">DegT/DnrJ/EryC1/StrS aminotransferase</fullName>
    </recommendedName>
</protein>
<keyword evidence="2 3" id="KW-0663">Pyridoxal phosphate</keyword>
<comment type="similarity">
    <text evidence="3">Belongs to the DegT/DnrJ/EryC1 family.</text>
</comment>
<dbReference type="Proteomes" id="UP000176850">
    <property type="component" value="Unassembled WGS sequence"/>
</dbReference>
<dbReference type="GO" id="GO:0008483">
    <property type="term" value="F:transaminase activity"/>
    <property type="evidence" value="ECO:0007669"/>
    <property type="project" value="TreeGrafter"/>
</dbReference>
<evidence type="ECO:0008006" key="6">
    <source>
        <dbReference type="Google" id="ProtNLM"/>
    </source>
</evidence>
<name>A0A1F7GE53_9BACT</name>
<dbReference type="PANTHER" id="PTHR30244">
    <property type="entry name" value="TRANSAMINASE"/>
    <property type="match status" value="1"/>
</dbReference>
<dbReference type="InterPro" id="IPR015422">
    <property type="entry name" value="PyrdxlP-dep_Trfase_small"/>
</dbReference>
<dbReference type="SUPFAM" id="SSF53383">
    <property type="entry name" value="PLP-dependent transferases"/>
    <property type="match status" value="1"/>
</dbReference>
<evidence type="ECO:0000256" key="3">
    <source>
        <dbReference type="RuleBase" id="RU004508"/>
    </source>
</evidence>
<dbReference type="GO" id="GO:0030170">
    <property type="term" value="F:pyridoxal phosphate binding"/>
    <property type="evidence" value="ECO:0007669"/>
    <property type="project" value="TreeGrafter"/>
</dbReference>
<evidence type="ECO:0000256" key="2">
    <source>
        <dbReference type="PIRSR" id="PIRSR000390-2"/>
    </source>
</evidence>
<reference evidence="4 5" key="1">
    <citation type="journal article" date="2016" name="Nat. Commun.">
        <title>Thousands of microbial genomes shed light on interconnected biogeochemical processes in an aquifer system.</title>
        <authorList>
            <person name="Anantharaman K."/>
            <person name="Brown C.T."/>
            <person name="Hug L.A."/>
            <person name="Sharon I."/>
            <person name="Castelle C.J."/>
            <person name="Probst A.J."/>
            <person name="Thomas B.C."/>
            <person name="Singh A."/>
            <person name="Wilkins M.J."/>
            <person name="Karaoz U."/>
            <person name="Brodie E.L."/>
            <person name="Williams K.H."/>
            <person name="Hubbard S.S."/>
            <person name="Banfield J.F."/>
        </authorList>
    </citation>
    <scope>NUCLEOTIDE SEQUENCE [LARGE SCALE GENOMIC DNA]</scope>
</reference>
<feature type="active site" description="Proton acceptor" evidence="1">
    <location>
        <position position="179"/>
    </location>
</feature>
<dbReference type="EMBL" id="MFZH01000048">
    <property type="protein sequence ID" value="OGK17261.1"/>
    <property type="molecule type" value="Genomic_DNA"/>
</dbReference>
<evidence type="ECO:0000313" key="5">
    <source>
        <dbReference type="Proteomes" id="UP000176850"/>
    </source>
</evidence>
<dbReference type="GO" id="GO:0000271">
    <property type="term" value="P:polysaccharide biosynthetic process"/>
    <property type="evidence" value="ECO:0007669"/>
    <property type="project" value="TreeGrafter"/>
</dbReference>